<name>A0A495VQC1_9PSEU</name>
<sequence>MDERRIAELFRAAAGDAPPASFDVGNVRSASARATARRRSRVALGSTLAAVLVFGGALVSADLLGRPDHGNTTSAGSAQPPESPNLTPFAVPEPREGEQRAEVVPSGGQPPESIPEDPSTQGDGTSGTTGRPTTGGASGCQEVDRELAVALADELPAAEGLQPSHAVANCPSGARGAAYLVRDDRGVTGLVSVVLVPPGEGAPASTAVAESRGPARSGAGTVHLLSEPAQGATSGPFEAELPGLAERVASRL</sequence>
<accession>A0A495VQC1</accession>
<keyword evidence="2" id="KW-0812">Transmembrane</keyword>
<dbReference type="RefSeq" id="WP_121000541.1">
    <property type="nucleotide sequence ID" value="NZ_RBXO01000001.1"/>
</dbReference>
<comment type="caution">
    <text evidence="3">The sequence shown here is derived from an EMBL/GenBank/DDBJ whole genome shotgun (WGS) entry which is preliminary data.</text>
</comment>
<keyword evidence="2" id="KW-0472">Membrane</keyword>
<feature type="region of interest" description="Disordered" evidence="1">
    <location>
        <begin position="199"/>
        <end position="220"/>
    </location>
</feature>
<feature type="compositionally biased region" description="Low complexity" evidence="1">
    <location>
        <begin position="119"/>
        <end position="135"/>
    </location>
</feature>
<dbReference type="Proteomes" id="UP000282084">
    <property type="component" value="Unassembled WGS sequence"/>
</dbReference>
<evidence type="ECO:0000313" key="4">
    <source>
        <dbReference type="Proteomes" id="UP000282084"/>
    </source>
</evidence>
<evidence type="ECO:0000313" key="3">
    <source>
        <dbReference type="EMBL" id="RKT51599.1"/>
    </source>
</evidence>
<evidence type="ECO:0000256" key="1">
    <source>
        <dbReference type="SAM" id="MobiDB-lite"/>
    </source>
</evidence>
<dbReference type="OrthoDB" id="3698019at2"/>
<organism evidence="3 4">
    <name type="scientific">Saccharothrix australiensis</name>
    <dbReference type="NCBI Taxonomy" id="2072"/>
    <lineage>
        <taxon>Bacteria</taxon>
        <taxon>Bacillati</taxon>
        <taxon>Actinomycetota</taxon>
        <taxon>Actinomycetes</taxon>
        <taxon>Pseudonocardiales</taxon>
        <taxon>Pseudonocardiaceae</taxon>
        <taxon>Saccharothrix</taxon>
    </lineage>
</organism>
<evidence type="ECO:0000256" key="2">
    <source>
        <dbReference type="SAM" id="Phobius"/>
    </source>
</evidence>
<keyword evidence="2" id="KW-1133">Transmembrane helix</keyword>
<proteinExistence type="predicted"/>
<gene>
    <name evidence="3" type="ORF">C8E97_0078</name>
</gene>
<dbReference type="AlphaFoldDB" id="A0A495VQC1"/>
<feature type="region of interest" description="Disordered" evidence="1">
    <location>
        <begin position="68"/>
        <end position="145"/>
    </location>
</feature>
<protein>
    <submittedName>
        <fullName evidence="3">Uncharacterized protein</fullName>
    </submittedName>
</protein>
<reference evidence="3 4" key="1">
    <citation type="submission" date="2018-10" db="EMBL/GenBank/DDBJ databases">
        <title>Sequencing the genomes of 1000 actinobacteria strains.</title>
        <authorList>
            <person name="Klenk H.-P."/>
        </authorList>
    </citation>
    <scope>NUCLEOTIDE SEQUENCE [LARGE SCALE GENOMIC DNA]</scope>
    <source>
        <strain evidence="3 4">DSM 43800</strain>
    </source>
</reference>
<dbReference type="EMBL" id="RBXO01000001">
    <property type="protein sequence ID" value="RKT51599.1"/>
    <property type="molecule type" value="Genomic_DNA"/>
</dbReference>
<feature type="transmembrane region" description="Helical" evidence="2">
    <location>
        <begin position="42"/>
        <end position="64"/>
    </location>
</feature>
<keyword evidence="4" id="KW-1185">Reference proteome</keyword>